<evidence type="ECO:0000313" key="4">
    <source>
        <dbReference type="EMBL" id="PXX63904.1"/>
    </source>
</evidence>
<dbReference type="Proteomes" id="UP000247569">
    <property type="component" value="Unassembled WGS sequence"/>
</dbReference>
<dbReference type="Pfam" id="PF05175">
    <property type="entry name" value="MTS"/>
    <property type="match status" value="1"/>
</dbReference>
<dbReference type="GO" id="GO:0032259">
    <property type="term" value="P:methylation"/>
    <property type="evidence" value="ECO:0007669"/>
    <property type="project" value="UniProtKB-KW"/>
</dbReference>
<evidence type="ECO:0000313" key="5">
    <source>
        <dbReference type="Proteomes" id="UP000247569"/>
    </source>
</evidence>
<evidence type="ECO:0000256" key="2">
    <source>
        <dbReference type="ARBA" id="ARBA00022679"/>
    </source>
</evidence>
<dbReference type="EMBL" id="QJKF01000005">
    <property type="protein sequence ID" value="PXX63904.1"/>
    <property type="molecule type" value="Genomic_DNA"/>
</dbReference>
<keyword evidence="5" id="KW-1185">Reference proteome</keyword>
<dbReference type="RefSeq" id="WP_051186909.1">
    <property type="nucleotide sequence ID" value="NZ_QJKF01000005.1"/>
</dbReference>
<dbReference type="Gene3D" id="3.40.50.150">
    <property type="entry name" value="Vaccinia Virus protein VP39"/>
    <property type="match status" value="1"/>
</dbReference>
<dbReference type="SUPFAM" id="SSF53335">
    <property type="entry name" value="S-adenosyl-L-methionine-dependent methyltransferases"/>
    <property type="match status" value="1"/>
</dbReference>
<dbReference type="InterPro" id="IPR007848">
    <property type="entry name" value="Small_mtfrase_dom"/>
</dbReference>
<name>A0A318K4N1_9NOCA</name>
<dbReference type="PANTHER" id="PTHR47816">
    <property type="entry name" value="RIBOSOMAL RNA SMALL SUBUNIT METHYLTRANSFERASE C"/>
    <property type="match status" value="1"/>
</dbReference>
<reference evidence="4 5" key="1">
    <citation type="submission" date="2018-05" db="EMBL/GenBank/DDBJ databases">
        <title>Genomic Encyclopedia of Type Strains, Phase IV (KMG-IV): sequencing the most valuable type-strain genomes for metagenomic binning, comparative biology and taxonomic classification.</title>
        <authorList>
            <person name="Goeker M."/>
        </authorList>
    </citation>
    <scope>NUCLEOTIDE SEQUENCE [LARGE SCALE GENOMIC DNA]</scope>
    <source>
        <strain evidence="4 5">DSM 44704</strain>
    </source>
</reference>
<feature type="domain" description="Methyltransferase small" evidence="3">
    <location>
        <begin position="43"/>
        <end position="120"/>
    </location>
</feature>
<accession>A0A318K4N1</accession>
<comment type="caution">
    <text evidence="4">The sequence shown here is derived from an EMBL/GenBank/DDBJ whole genome shotgun (WGS) entry which is preliminary data.</text>
</comment>
<gene>
    <name evidence="4" type="ORF">DFR70_10586</name>
</gene>
<proteinExistence type="predicted"/>
<evidence type="ECO:0000256" key="1">
    <source>
        <dbReference type="ARBA" id="ARBA00022603"/>
    </source>
</evidence>
<dbReference type="InterPro" id="IPR046977">
    <property type="entry name" value="RsmC/RlmG"/>
</dbReference>
<dbReference type="InterPro" id="IPR029063">
    <property type="entry name" value="SAM-dependent_MTases_sf"/>
</dbReference>
<keyword evidence="1 4" id="KW-0489">Methyltransferase</keyword>
<protein>
    <submittedName>
        <fullName evidence="4">Methyltransferase family protein</fullName>
    </submittedName>
</protein>
<sequence length="229" mass="25435">MVDYKTVTYGSIDVCYLDEIDGGGARFGQDYLSFISDHVGKVDRILEWCAGPGFIGFSLLAAGLCDELALIDVNPAAVASCQETVRRNGLDDSVRVYTSDCMDALPQGNVYDLVVANPPHCPDSTPSPGGHTQLIYNDIGWRIHEKFYRQIPRYLSDAGRVLLQEDASQSSADDFRAMIEDAGLELTGVYPCAWAKEYYPPRGTRLYPEYYYVESRLAARHSARRLAAQ</sequence>
<organism evidence="4 5">
    <name type="scientific">Nocardia tenerifensis</name>
    <dbReference type="NCBI Taxonomy" id="228006"/>
    <lineage>
        <taxon>Bacteria</taxon>
        <taxon>Bacillati</taxon>
        <taxon>Actinomycetota</taxon>
        <taxon>Actinomycetes</taxon>
        <taxon>Mycobacteriales</taxon>
        <taxon>Nocardiaceae</taxon>
        <taxon>Nocardia</taxon>
    </lineage>
</organism>
<dbReference type="PANTHER" id="PTHR47816:SF4">
    <property type="entry name" value="RIBOSOMAL RNA SMALL SUBUNIT METHYLTRANSFERASE C"/>
    <property type="match status" value="1"/>
</dbReference>
<evidence type="ECO:0000259" key="3">
    <source>
        <dbReference type="Pfam" id="PF05175"/>
    </source>
</evidence>
<keyword evidence="2 4" id="KW-0808">Transferase</keyword>
<dbReference type="GO" id="GO:0008757">
    <property type="term" value="F:S-adenosylmethionine-dependent methyltransferase activity"/>
    <property type="evidence" value="ECO:0007669"/>
    <property type="project" value="InterPro"/>
</dbReference>
<dbReference type="AlphaFoldDB" id="A0A318K4N1"/>